<gene>
    <name evidence="4" type="ORF">ATZ33_14210</name>
</gene>
<accession>A0ABM5WB91</accession>
<dbReference type="EMBL" id="CP013614">
    <property type="protein sequence ID" value="ALS02490.1"/>
    <property type="molecule type" value="Genomic_DNA"/>
</dbReference>
<evidence type="ECO:0000259" key="3">
    <source>
        <dbReference type="Pfam" id="PF04740"/>
    </source>
</evidence>
<keyword evidence="5" id="KW-1185">Reference proteome</keyword>
<dbReference type="InterPro" id="IPR006829">
    <property type="entry name" value="LXG_dom"/>
</dbReference>
<feature type="domain" description="LXG" evidence="3">
    <location>
        <begin position="16"/>
        <end position="181"/>
    </location>
</feature>
<evidence type="ECO:0000256" key="2">
    <source>
        <dbReference type="SAM" id="Coils"/>
    </source>
</evidence>
<evidence type="ECO:0000313" key="4">
    <source>
        <dbReference type="EMBL" id="ALS02490.1"/>
    </source>
</evidence>
<keyword evidence="2" id="KW-0175">Coiled coil</keyword>
<organism evidence="4 5">
    <name type="scientific">Enterococcus silesiacus</name>
    <dbReference type="NCBI Taxonomy" id="332949"/>
    <lineage>
        <taxon>Bacteria</taxon>
        <taxon>Bacillati</taxon>
        <taxon>Bacillota</taxon>
        <taxon>Bacilli</taxon>
        <taxon>Lactobacillales</taxon>
        <taxon>Enterococcaceae</taxon>
        <taxon>Enterococcus</taxon>
    </lineage>
</organism>
<reference evidence="4 5" key="1">
    <citation type="submission" date="2015-12" db="EMBL/GenBank/DDBJ databases">
        <authorList>
            <person name="Lauer A."/>
            <person name="Humrighouse B."/>
            <person name="Loparev V."/>
            <person name="Shewmaker P.L."/>
            <person name="Whitney A.M."/>
            <person name="McLaughlin R.W."/>
        </authorList>
    </citation>
    <scope>NUCLEOTIDE SEQUENCE [LARGE SCALE GENOMIC DNA]</scope>
    <source>
        <strain evidence="4 5">LMG 23085</strain>
    </source>
</reference>
<dbReference type="Proteomes" id="UP000065511">
    <property type="component" value="Chromosome"/>
</dbReference>
<dbReference type="Pfam" id="PF04740">
    <property type="entry name" value="LXG"/>
    <property type="match status" value="1"/>
</dbReference>
<proteinExistence type="inferred from homology"/>
<evidence type="ECO:0000256" key="1">
    <source>
        <dbReference type="ARBA" id="ARBA00034117"/>
    </source>
</evidence>
<dbReference type="RefSeq" id="WP_071876189.1">
    <property type="nucleotide sequence ID" value="NZ_JXLC01000001.1"/>
</dbReference>
<evidence type="ECO:0000313" key="5">
    <source>
        <dbReference type="Proteomes" id="UP000065511"/>
    </source>
</evidence>
<protein>
    <recommendedName>
        <fullName evidence="3">LXG domain-containing protein</fullName>
    </recommendedName>
</protein>
<sequence>MKIMYEELSDVKSSISSERLNAVGSFNSVTSSIDGLAGNRNLLGGGWVSTVSHLQAYQEIDKALFNVYYEMDNSLNNYLTDFVGEVGKTDEVLNTDDLEGLLRDLQTAQNEYTNLMSDLAKSMKNVPVLGEFFKQQSIDPIKEDIEILQKYQAFESSHASHYSELSSLISDVNTGLAQLGNPANFLNPRDGYRIVDYGNQQWFKNLKGYNDSQPKSRVETVTELDDAGNVVYVVYTNGVKDEKLTAQLTEAMKGSWLDRSIDAVAQFLDIVGNVVQTTLGIVTTITGIIGTIGGCAVVTLATGGVGILVDGVIVTEGVVVTTAGIAITVDGFNGLTTSNFSGKDSTTNQINNQIQSGKAPKGVKRADKGFNDVEDAQDHIHFDDSRWTLNRDGSWGHNSSGQPPKLTKKILKWLQDIGWKLP</sequence>
<feature type="coiled-coil region" evidence="2">
    <location>
        <begin position="98"/>
        <end position="125"/>
    </location>
</feature>
<name>A0ABM5WB91_9ENTE</name>
<comment type="similarity">
    <text evidence="1">In the N-terminal section; belongs to the LXG family.</text>
</comment>